<organism evidence="2">
    <name type="scientific">Amphimedon queenslandica</name>
    <name type="common">Sponge</name>
    <dbReference type="NCBI Taxonomy" id="400682"/>
    <lineage>
        <taxon>Eukaryota</taxon>
        <taxon>Metazoa</taxon>
        <taxon>Porifera</taxon>
        <taxon>Demospongiae</taxon>
        <taxon>Heteroscleromorpha</taxon>
        <taxon>Haplosclerida</taxon>
        <taxon>Niphatidae</taxon>
        <taxon>Amphimedon</taxon>
    </lineage>
</organism>
<dbReference type="AlphaFoldDB" id="A0A1X7SZG6"/>
<dbReference type="eggNOG" id="ENOG502SAWU">
    <property type="taxonomic scope" value="Eukaryota"/>
</dbReference>
<reference evidence="2" key="1">
    <citation type="submission" date="2017-05" db="UniProtKB">
        <authorList>
            <consortium name="EnsemblMetazoa"/>
        </authorList>
    </citation>
    <scope>IDENTIFICATION</scope>
</reference>
<dbReference type="Pfam" id="PF03184">
    <property type="entry name" value="DDE_1"/>
    <property type="match status" value="1"/>
</dbReference>
<feature type="domain" description="DDE-1" evidence="1">
    <location>
        <begin position="17"/>
        <end position="161"/>
    </location>
</feature>
<name>A0A1X7SZG6_AMPQE</name>
<dbReference type="OrthoDB" id="8187571at2759"/>
<accession>A0A1X7SZG6</accession>
<dbReference type="InParanoid" id="A0A1X7SZG6"/>
<evidence type="ECO:0000259" key="1">
    <source>
        <dbReference type="Pfam" id="PF03184"/>
    </source>
</evidence>
<dbReference type="InterPro" id="IPR004875">
    <property type="entry name" value="DDE_SF_endonuclease_dom"/>
</dbReference>
<proteinExistence type="predicted"/>
<protein>
    <recommendedName>
        <fullName evidence="1">DDE-1 domain-containing protein</fullName>
    </recommendedName>
</protein>
<dbReference type="GO" id="GO:0003676">
    <property type="term" value="F:nucleic acid binding"/>
    <property type="evidence" value="ECO:0007669"/>
    <property type="project" value="InterPro"/>
</dbReference>
<evidence type="ECO:0000313" key="2">
    <source>
        <dbReference type="EnsemblMetazoa" id="Aqu2.1.07564_001"/>
    </source>
</evidence>
<dbReference type="EnsemblMetazoa" id="Aqu2.1.07564_001">
    <property type="protein sequence ID" value="Aqu2.1.07564_001"/>
    <property type="gene ID" value="Aqu2.1.07564"/>
</dbReference>
<sequence length="176" mass="19613">MAEEVSSIVEIVGLGDKRQISAVLSCSLSGDFLPRQVIYSGKTPKCLPSVSYPSNWHITYTENHWANEKTTIDYIHKILLPYISNVRQSLSLSSNHTALVMFHGFKGQCTSTVLQLLSNNHIEIAIVPANLTDCLQPLDVSVTKSVKELLRREFSLWYSDQLCCKIQSVSASTPNI</sequence>